<feature type="region of interest" description="Disordered" evidence="1">
    <location>
        <begin position="266"/>
        <end position="312"/>
    </location>
</feature>
<dbReference type="Proteomes" id="UP001605036">
    <property type="component" value="Unassembled WGS sequence"/>
</dbReference>
<sequence length="312" mass="34889">MEQNPDANYSSLIIYIDPTHCASKADWQDHFPLNWKANIIGGTHSLATRYMLTCKKPGHFNHLLYLNCIVYVGLIKSDAALITHNDNADFHVRCKYINAQMIQYFHKQFMECDPEETTAQLQKRLTLETQMMKAGQNLESKQLSCKAEGDLTLDQIKSDYEATKTLDVMAAGFYQHDRSKRATLAKYIQIKFDDDKEAPGEKKNAKQERSPRKTLLEVMIMKDLLDAEKETQQGGQHSVEISFNGITGEAITESLSFTQADQDTSILASSGVDIPKSSRGGEGEGADRAASPEKDIADKAVPDHVKDSLPNL</sequence>
<evidence type="ECO:0000313" key="2">
    <source>
        <dbReference type="EMBL" id="KAL2612903.1"/>
    </source>
</evidence>
<accession>A0ABD1XW94</accession>
<comment type="caution">
    <text evidence="2">The sequence shown here is derived from an EMBL/GenBank/DDBJ whole genome shotgun (WGS) entry which is preliminary data.</text>
</comment>
<proteinExistence type="predicted"/>
<evidence type="ECO:0000256" key="1">
    <source>
        <dbReference type="SAM" id="MobiDB-lite"/>
    </source>
</evidence>
<keyword evidence="3" id="KW-1185">Reference proteome</keyword>
<feature type="compositionally biased region" description="Basic and acidic residues" evidence="1">
    <location>
        <begin position="279"/>
        <end position="312"/>
    </location>
</feature>
<organism evidence="2 3">
    <name type="scientific">Riccia fluitans</name>
    <dbReference type="NCBI Taxonomy" id="41844"/>
    <lineage>
        <taxon>Eukaryota</taxon>
        <taxon>Viridiplantae</taxon>
        <taxon>Streptophyta</taxon>
        <taxon>Embryophyta</taxon>
        <taxon>Marchantiophyta</taxon>
        <taxon>Marchantiopsida</taxon>
        <taxon>Marchantiidae</taxon>
        <taxon>Marchantiales</taxon>
        <taxon>Ricciaceae</taxon>
        <taxon>Riccia</taxon>
    </lineage>
</organism>
<dbReference type="AlphaFoldDB" id="A0ABD1XW94"/>
<evidence type="ECO:0000313" key="3">
    <source>
        <dbReference type="Proteomes" id="UP001605036"/>
    </source>
</evidence>
<gene>
    <name evidence="2" type="ORF">R1flu_024595</name>
</gene>
<dbReference type="EMBL" id="JBHFFA010000007">
    <property type="protein sequence ID" value="KAL2612903.1"/>
    <property type="molecule type" value="Genomic_DNA"/>
</dbReference>
<protein>
    <submittedName>
        <fullName evidence="2">Uncharacterized protein</fullName>
    </submittedName>
</protein>
<name>A0ABD1XW94_9MARC</name>
<reference evidence="2 3" key="1">
    <citation type="submission" date="2024-09" db="EMBL/GenBank/DDBJ databases">
        <title>Chromosome-scale assembly of Riccia fluitans.</title>
        <authorList>
            <person name="Paukszto L."/>
            <person name="Sawicki J."/>
            <person name="Karawczyk K."/>
            <person name="Piernik-Szablinska J."/>
            <person name="Szczecinska M."/>
            <person name="Mazdziarz M."/>
        </authorList>
    </citation>
    <scope>NUCLEOTIDE SEQUENCE [LARGE SCALE GENOMIC DNA]</scope>
    <source>
        <strain evidence="2">Rf_01</strain>
        <tissue evidence="2">Aerial parts of the thallus</tissue>
    </source>
</reference>